<reference evidence="2" key="1">
    <citation type="journal article" date="2014" name="Nucleic Acids Res.">
        <title>The evolutionary dynamics of variant antigen genes in Babesia reveal a history of genomic innovation underlying host-parasite interaction.</title>
        <authorList>
            <person name="Jackson A.P."/>
            <person name="Otto T.D."/>
            <person name="Darby A."/>
            <person name="Ramaprasad A."/>
            <person name="Xia D."/>
            <person name="Echaide I.E."/>
            <person name="Farber M."/>
            <person name="Gahlot S."/>
            <person name="Gamble J."/>
            <person name="Gupta D."/>
            <person name="Gupta Y."/>
            <person name="Jackson L."/>
            <person name="Malandrin L."/>
            <person name="Malas T.B."/>
            <person name="Moussa E."/>
            <person name="Nair M."/>
            <person name="Reid A.J."/>
            <person name="Sanders M."/>
            <person name="Sharma J."/>
            <person name="Tracey A."/>
            <person name="Quail M.A."/>
            <person name="Weir W."/>
            <person name="Wastling J.M."/>
            <person name="Hall N."/>
            <person name="Willadsen P."/>
            <person name="Lingelbach K."/>
            <person name="Shiels B."/>
            <person name="Tait A."/>
            <person name="Berriman M."/>
            <person name="Allred D.R."/>
            <person name="Pain A."/>
        </authorList>
    </citation>
    <scope>NUCLEOTIDE SEQUENCE</scope>
    <source>
        <strain evidence="2">1802A</strain>
    </source>
</reference>
<keyword evidence="1" id="KW-0175">Coiled coil</keyword>
<organism evidence="2 3">
    <name type="scientific">Babesia divergens</name>
    <dbReference type="NCBI Taxonomy" id="32595"/>
    <lineage>
        <taxon>Eukaryota</taxon>
        <taxon>Sar</taxon>
        <taxon>Alveolata</taxon>
        <taxon>Apicomplexa</taxon>
        <taxon>Aconoidasida</taxon>
        <taxon>Piroplasmida</taxon>
        <taxon>Babesiidae</taxon>
        <taxon>Babesia</taxon>
    </lineage>
</organism>
<evidence type="ECO:0000313" key="3">
    <source>
        <dbReference type="Proteomes" id="UP001195914"/>
    </source>
</evidence>
<reference evidence="2" key="2">
    <citation type="submission" date="2021-05" db="EMBL/GenBank/DDBJ databases">
        <authorList>
            <person name="Pain A."/>
        </authorList>
    </citation>
    <scope>NUCLEOTIDE SEQUENCE</scope>
    <source>
        <strain evidence="2">1802A</strain>
    </source>
</reference>
<keyword evidence="3" id="KW-1185">Reference proteome</keyword>
<protein>
    <submittedName>
        <fullName evidence="2">Uncharacterized protein</fullName>
    </submittedName>
</protein>
<evidence type="ECO:0000256" key="1">
    <source>
        <dbReference type="SAM" id="Coils"/>
    </source>
</evidence>
<evidence type="ECO:0000313" key="2">
    <source>
        <dbReference type="EMBL" id="KAK1932615.1"/>
    </source>
</evidence>
<dbReference type="Proteomes" id="UP001195914">
    <property type="component" value="Unassembled WGS sequence"/>
</dbReference>
<proteinExistence type="predicted"/>
<feature type="coiled-coil region" evidence="1">
    <location>
        <begin position="72"/>
        <end position="99"/>
    </location>
</feature>
<name>A0AAD9LDN1_BABDI</name>
<dbReference type="EMBL" id="JAHBMH010000073">
    <property type="protein sequence ID" value="KAK1932615.1"/>
    <property type="molecule type" value="Genomic_DNA"/>
</dbReference>
<gene>
    <name evidence="2" type="ORF">X943_000002</name>
</gene>
<sequence>MERLSHNTANKLSFFGEWRVIDESEFMSPTAAAMRAESDYSQVVTDGCDLRLIQKDLHDLQSTLTSPQGQLAGKLQEMNRETTEQLDRARQKFNAIETIWRENNFQRYLDAEQSEPAQQLSQVDRKLAQAVREVVGMKRDAETALMELTKSVASVDNLIGKSNQLKRSSCTFRQTATIEKNSAPMSLKMQLLVAAILSFLGYSLLKYLGW</sequence>
<dbReference type="AlphaFoldDB" id="A0AAD9LDN1"/>
<accession>A0AAD9LDN1</accession>
<comment type="caution">
    <text evidence="2">The sequence shown here is derived from an EMBL/GenBank/DDBJ whole genome shotgun (WGS) entry which is preliminary data.</text>
</comment>